<dbReference type="GeneID" id="63769759"/>
<sequence>MPHRTISYPTTQHTRRTRISHPFRVVPPPSDSFTRGRQQKPPREWEKKALALRTTQNDRSNWPTPSVASVEHSKGGKRSPRR</sequence>
<protein>
    <submittedName>
        <fullName evidence="2">Uncharacterized protein</fullName>
    </submittedName>
</protein>
<accession>A0A1Y2E9R5</accession>
<dbReference type="InParanoid" id="A0A1Y2E9R5"/>
<dbReference type="Proteomes" id="UP000193689">
    <property type="component" value="Unassembled WGS sequence"/>
</dbReference>
<feature type="region of interest" description="Disordered" evidence="1">
    <location>
        <begin position="1"/>
        <end position="82"/>
    </location>
</feature>
<feature type="compositionally biased region" description="Polar residues" evidence="1">
    <location>
        <begin position="53"/>
        <end position="67"/>
    </location>
</feature>
<evidence type="ECO:0000313" key="3">
    <source>
        <dbReference type="Proteomes" id="UP000193689"/>
    </source>
</evidence>
<keyword evidence="3" id="KW-1185">Reference proteome</keyword>
<gene>
    <name evidence="2" type="ORF">BCR38DRAFT_129536</name>
</gene>
<dbReference type="RefSeq" id="XP_040718569.1">
    <property type="nucleotide sequence ID" value="XM_040853547.1"/>
</dbReference>
<reference evidence="2 3" key="1">
    <citation type="submission" date="2016-07" db="EMBL/GenBank/DDBJ databases">
        <title>Pervasive Adenine N6-methylation of Active Genes in Fungi.</title>
        <authorList>
            <consortium name="DOE Joint Genome Institute"/>
            <person name="Mondo S.J."/>
            <person name="Dannebaum R.O."/>
            <person name="Kuo R.C."/>
            <person name="Labutti K."/>
            <person name="Haridas S."/>
            <person name="Kuo A."/>
            <person name="Salamov A."/>
            <person name="Ahrendt S.R."/>
            <person name="Lipzen A."/>
            <person name="Sullivan W."/>
            <person name="Andreopoulos W.B."/>
            <person name="Clum A."/>
            <person name="Lindquist E."/>
            <person name="Daum C."/>
            <person name="Ramamoorthy G.K."/>
            <person name="Gryganskyi A."/>
            <person name="Culley D."/>
            <person name="Magnuson J.K."/>
            <person name="James T.Y."/>
            <person name="O'Malley M.A."/>
            <person name="Stajich J.E."/>
            <person name="Spatafora J.W."/>
            <person name="Visel A."/>
            <person name="Grigoriev I.V."/>
        </authorList>
    </citation>
    <scope>NUCLEOTIDE SEQUENCE [LARGE SCALE GENOMIC DNA]</scope>
    <source>
        <strain evidence="2 3">CBS 129021</strain>
    </source>
</reference>
<name>A0A1Y2E9R5_9PEZI</name>
<evidence type="ECO:0000313" key="2">
    <source>
        <dbReference type="EMBL" id="ORY68282.1"/>
    </source>
</evidence>
<evidence type="ECO:0000256" key="1">
    <source>
        <dbReference type="SAM" id="MobiDB-lite"/>
    </source>
</evidence>
<dbReference type="EMBL" id="MCFJ01000003">
    <property type="protein sequence ID" value="ORY68282.1"/>
    <property type="molecule type" value="Genomic_DNA"/>
</dbReference>
<dbReference type="AlphaFoldDB" id="A0A1Y2E9R5"/>
<comment type="caution">
    <text evidence="2">The sequence shown here is derived from an EMBL/GenBank/DDBJ whole genome shotgun (WGS) entry which is preliminary data.</text>
</comment>
<organism evidence="2 3">
    <name type="scientific">Pseudomassariella vexata</name>
    <dbReference type="NCBI Taxonomy" id="1141098"/>
    <lineage>
        <taxon>Eukaryota</taxon>
        <taxon>Fungi</taxon>
        <taxon>Dikarya</taxon>
        <taxon>Ascomycota</taxon>
        <taxon>Pezizomycotina</taxon>
        <taxon>Sordariomycetes</taxon>
        <taxon>Xylariomycetidae</taxon>
        <taxon>Amphisphaeriales</taxon>
        <taxon>Pseudomassariaceae</taxon>
        <taxon>Pseudomassariella</taxon>
    </lineage>
</organism>
<proteinExistence type="predicted"/>